<dbReference type="SUPFAM" id="SSF52540">
    <property type="entry name" value="P-loop containing nucleoside triphosphate hydrolases"/>
    <property type="match status" value="1"/>
</dbReference>
<dbReference type="RefSeq" id="WP_054845715.1">
    <property type="nucleotide sequence ID" value="NZ_AP018929.1"/>
</dbReference>
<dbReference type="Proteomes" id="UP000325030">
    <property type="component" value="Chromosome"/>
</dbReference>
<dbReference type="Proteomes" id="UP000322983">
    <property type="component" value="Chromosome"/>
</dbReference>
<dbReference type="GO" id="GO:0005525">
    <property type="term" value="F:GTP binding"/>
    <property type="evidence" value="ECO:0007669"/>
    <property type="project" value="InterPro"/>
</dbReference>
<evidence type="ECO:0000313" key="3">
    <source>
        <dbReference type="EMBL" id="BBG26846.1"/>
    </source>
</evidence>
<dbReference type="AlphaFoldDB" id="A0A510E2X8"/>
<protein>
    <recommendedName>
        <fullName evidence="1">Molybdopterin-guanine dinucleotide biosynthesis protein B (MobB) domain-containing protein</fullName>
    </recommendedName>
</protein>
<dbReference type="NCBIfam" id="TIGR00176">
    <property type="entry name" value="mobB"/>
    <property type="match status" value="1"/>
</dbReference>
<name>A0A510E2X8_9CREN</name>
<gene>
    <name evidence="2" type="ORF">IC006_1392</name>
    <name evidence="3" type="ORF">IC007_1367</name>
</gene>
<organism evidence="3 5">
    <name type="scientific">Sulfuracidifex tepidarius</name>
    <dbReference type="NCBI Taxonomy" id="1294262"/>
    <lineage>
        <taxon>Archaea</taxon>
        <taxon>Thermoproteota</taxon>
        <taxon>Thermoprotei</taxon>
        <taxon>Sulfolobales</taxon>
        <taxon>Sulfolobaceae</taxon>
        <taxon>Sulfuracidifex</taxon>
    </lineage>
</organism>
<evidence type="ECO:0000313" key="5">
    <source>
        <dbReference type="Proteomes" id="UP000325030"/>
    </source>
</evidence>
<sequence length="168" mass="19037">MNCIFQIAGLKDTGKTSVIESVLNKVKRNNEKIKIAVIKKSHHVVDPEGKDTWRFRKAGAHVVLFYGGDNVTSILIEENPLDFLDLLPSDAVLIEGFNQEEIGEKFIITSPEEVENLSSVISSKIEECYTIKRIVVDGDTREVRENSNLWLMYNLMKKLGVKEVKLKC</sequence>
<dbReference type="InterPro" id="IPR004435">
    <property type="entry name" value="MobB_dom"/>
</dbReference>
<reference evidence="3 4" key="2">
    <citation type="journal article" date="2020" name="Int. J. Syst. Evol. Microbiol.">
        <title>Sulfuracidifex tepidarius gen. nov., sp. nov. and transfer of Sulfolobus metallicus Huber and Stetter 1992 to the genus Sulfuracidifex as Sulfuracidifex metallicus comb. nov.</title>
        <authorList>
            <person name="Itoh T."/>
            <person name="Miura T."/>
            <person name="Sakai H.D."/>
            <person name="Kato S."/>
            <person name="Ohkuma M."/>
            <person name="Takashina T."/>
        </authorList>
    </citation>
    <scope>NUCLEOTIDE SEQUENCE</scope>
    <source>
        <strain evidence="2 4">IC-006</strain>
        <strain evidence="3">IC-007</strain>
    </source>
</reference>
<dbReference type="InterPro" id="IPR027417">
    <property type="entry name" value="P-loop_NTPase"/>
</dbReference>
<dbReference type="InterPro" id="IPR052539">
    <property type="entry name" value="MGD_biosynthesis_adapter"/>
</dbReference>
<evidence type="ECO:0000313" key="2">
    <source>
        <dbReference type="EMBL" id="BBG24091.1"/>
    </source>
</evidence>
<evidence type="ECO:0000313" key="4">
    <source>
        <dbReference type="Proteomes" id="UP000322983"/>
    </source>
</evidence>
<dbReference type="OrthoDB" id="9014at2157"/>
<evidence type="ECO:0000259" key="1">
    <source>
        <dbReference type="Pfam" id="PF03205"/>
    </source>
</evidence>
<dbReference type="STRING" id="1294262.GCA_001316085_01376"/>
<accession>A0A510DV60</accession>
<keyword evidence="4" id="KW-1185">Reference proteome</keyword>
<dbReference type="Pfam" id="PF03205">
    <property type="entry name" value="MobB"/>
    <property type="match status" value="1"/>
</dbReference>
<accession>A0A510E2X8</accession>
<reference evidence="5" key="1">
    <citation type="submission" date="2018-09" db="EMBL/GenBank/DDBJ databases">
        <title>Complete Genome Sequencing of Sulfolobus sp. JCM 16834.</title>
        <authorList>
            <person name="Kato S."/>
            <person name="Itoh T."/>
            <person name="Ohkuma M."/>
        </authorList>
    </citation>
    <scope>NUCLEOTIDE SEQUENCE [LARGE SCALE GENOMIC DNA]</scope>
    <source>
        <strain evidence="5">IC-007</strain>
    </source>
</reference>
<dbReference type="KEGG" id="step:IC006_1392"/>
<dbReference type="PANTHER" id="PTHR40072:SF1">
    <property type="entry name" value="MOLYBDOPTERIN-GUANINE DINUCLEOTIDE BIOSYNTHESIS ADAPTER PROTEIN"/>
    <property type="match status" value="1"/>
</dbReference>
<dbReference type="PANTHER" id="PTHR40072">
    <property type="entry name" value="MOLYBDOPTERIN-GUANINE DINUCLEOTIDE BIOSYNTHESIS ADAPTER PROTEIN-RELATED"/>
    <property type="match status" value="1"/>
</dbReference>
<dbReference type="EMBL" id="AP018930">
    <property type="protein sequence ID" value="BBG26846.1"/>
    <property type="molecule type" value="Genomic_DNA"/>
</dbReference>
<dbReference type="EMBL" id="AP018929">
    <property type="protein sequence ID" value="BBG24091.1"/>
    <property type="molecule type" value="Genomic_DNA"/>
</dbReference>
<proteinExistence type="predicted"/>
<dbReference type="Gene3D" id="3.40.50.300">
    <property type="entry name" value="P-loop containing nucleotide triphosphate hydrolases"/>
    <property type="match status" value="1"/>
</dbReference>
<dbReference type="GeneID" id="41717710"/>
<dbReference type="GO" id="GO:0006777">
    <property type="term" value="P:Mo-molybdopterin cofactor biosynthetic process"/>
    <property type="evidence" value="ECO:0007669"/>
    <property type="project" value="InterPro"/>
</dbReference>
<feature type="domain" description="Molybdopterin-guanine dinucleotide biosynthesis protein B (MobB)" evidence="1">
    <location>
        <begin position="4"/>
        <end position="107"/>
    </location>
</feature>